<evidence type="ECO:0000259" key="1">
    <source>
        <dbReference type="Pfam" id="PF00534"/>
    </source>
</evidence>
<dbReference type="SUPFAM" id="SSF53756">
    <property type="entry name" value="UDP-Glycosyltransferase/glycogen phosphorylase"/>
    <property type="match status" value="1"/>
</dbReference>
<dbReference type="RefSeq" id="WP_086887273.1">
    <property type="nucleotide sequence ID" value="NZ_CP019893.1"/>
</dbReference>
<dbReference type="OrthoDB" id="270666at2157"/>
<dbReference type="InterPro" id="IPR001296">
    <property type="entry name" value="Glyco_trans_1"/>
</dbReference>
<dbReference type="AlphaFoldDB" id="A0A2Z2HZ36"/>
<dbReference type="CDD" id="cd03801">
    <property type="entry name" value="GT4_PimA-like"/>
    <property type="match status" value="1"/>
</dbReference>
<dbReference type="EMBL" id="CP019893">
    <property type="protein sequence ID" value="ARS88888.1"/>
    <property type="molecule type" value="Genomic_DNA"/>
</dbReference>
<dbReference type="GO" id="GO:0016757">
    <property type="term" value="F:glycosyltransferase activity"/>
    <property type="evidence" value="ECO:0007669"/>
    <property type="project" value="InterPro"/>
</dbReference>
<dbReference type="Proteomes" id="UP000250088">
    <property type="component" value="Chromosome"/>
</dbReference>
<dbReference type="PANTHER" id="PTHR12526">
    <property type="entry name" value="GLYCOSYLTRANSFERASE"/>
    <property type="match status" value="1"/>
</dbReference>
<gene>
    <name evidence="3" type="ORF">B1756_03385</name>
</gene>
<protein>
    <submittedName>
        <fullName evidence="3">Glycosyl transferase family 1</fullName>
    </submittedName>
</protein>
<sequence length="353" mass="39638">MEIAVVSFETVYHRDAETNRRLHRILQLLQDQDHEIDVYCARFWEGDLPTFERDGITYHGLAPDLESQGKFLAKLPTELARTNADVVHLSADPAKQVLAARSGTTLARVPTVLEWYGAGGVPNDWWSRRAAKWADRIVTPSELVGTWVRELGADGDDVDVVPNPIDVARIRSVDPGDPVDVVYARDLDEDANLESLFLALAELRDRDWSATVIGDGPERDAYERLASDLRIDDRVTFAGDCSLEDRIATYRGARVFVQTAEHCVFPTEMLWALTAGCVGIVEYHTDSSAHELVEGWDRGFRTTSAEELADAIVDAGQLEQRDFDDRFADYDEATVRDRYLTIYRSVQESAGLF</sequence>
<dbReference type="Pfam" id="PF00534">
    <property type="entry name" value="Glycos_transf_1"/>
    <property type="match status" value="1"/>
</dbReference>
<dbReference type="GeneID" id="32893090"/>
<feature type="domain" description="Glycosyl transferase family 1" evidence="1">
    <location>
        <begin position="174"/>
        <end position="315"/>
    </location>
</feature>
<evidence type="ECO:0000313" key="4">
    <source>
        <dbReference type="Proteomes" id="UP000250088"/>
    </source>
</evidence>
<evidence type="ECO:0000259" key="2">
    <source>
        <dbReference type="Pfam" id="PF13439"/>
    </source>
</evidence>
<feature type="domain" description="Glycosyltransferase subfamily 4-like N-terminal" evidence="2">
    <location>
        <begin position="19"/>
        <end position="169"/>
    </location>
</feature>
<dbReference type="Pfam" id="PF13439">
    <property type="entry name" value="Glyco_transf_4"/>
    <property type="match status" value="1"/>
</dbReference>
<name>A0A2Z2HZ36_9EURY</name>
<keyword evidence="4" id="KW-1185">Reference proteome</keyword>
<accession>A0A2Z2HZ36</accession>
<proteinExistence type="predicted"/>
<reference evidence="4" key="1">
    <citation type="submission" date="2017-02" db="EMBL/GenBank/DDBJ databases">
        <title>Natronthermophilus aegyptiacus gen. nov.,sp. nov., an aerobic, extremely halophilic alkalithermophilic archaeon isolated from the athalassohaline Wadi An Natrun, Egypt.</title>
        <authorList>
            <person name="Zhao B."/>
        </authorList>
    </citation>
    <scope>NUCLEOTIDE SEQUENCE [LARGE SCALE GENOMIC DNA]</scope>
    <source>
        <strain evidence="4">JW/NM-HA 15</strain>
    </source>
</reference>
<keyword evidence="3" id="KW-0808">Transferase</keyword>
<dbReference type="InterPro" id="IPR028098">
    <property type="entry name" value="Glyco_trans_4-like_N"/>
</dbReference>
<organism evidence="3 4">
    <name type="scientific">Natrarchaeobaculum aegyptiacum</name>
    <dbReference type="NCBI Taxonomy" id="745377"/>
    <lineage>
        <taxon>Archaea</taxon>
        <taxon>Methanobacteriati</taxon>
        <taxon>Methanobacteriota</taxon>
        <taxon>Stenosarchaea group</taxon>
        <taxon>Halobacteria</taxon>
        <taxon>Halobacteriales</taxon>
        <taxon>Natrialbaceae</taxon>
        <taxon>Natrarchaeobaculum</taxon>
    </lineage>
</organism>
<dbReference type="Gene3D" id="3.40.50.2000">
    <property type="entry name" value="Glycogen Phosphorylase B"/>
    <property type="match status" value="2"/>
</dbReference>
<evidence type="ECO:0000313" key="3">
    <source>
        <dbReference type="EMBL" id="ARS88888.1"/>
    </source>
</evidence>
<dbReference type="PANTHER" id="PTHR12526:SF630">
    <property type="entry name" value="GLYCOSYLTRANSFERASE"/>
    <property type="match status" value="1"/>
</dbReference>
<dbReference type="KEGG" id="naj:B1756_03385"/>